<comment type="caution">
    <text evidence="2">The sequence shown here is derived from an EMBL/GenBank/DDBJ whole genome shotgun (WGS) entry which is preliminary data.</text>
</comment>
<gene>
    <name evidence="2" type="ORF">LZA78_09890</name>
</gene>
<keyword evidence="1" id="KW-1133">Transmembrane helix</keyword>
<reference evidence="2 3" key="1">
    <citation type="submission" date="2021-12" db="EMBL/GenBank/DDBJ databases">
        <title>Sinirhodobacter sp. WL0062 is a bacterium isolated from seawater.</title>
        <authorList>
            <person name="Wang L."/>
            <person name="He W."/>
            <person name="Zhang D.-F."/>
        </authorList>
    </citation>
    <scope>NUCLEOTIDE SEQUENCE [LARGE SCALE GENOMIC DNA]</scope>
    <source>
        <strain evidence="2 3">WL0062</strain>
    </source>
</reference>
<proteinExistence type="predicted"/>
<keyword evidence="3" id="KW-1185">Reference proteome</keyword>
<evidence type="ECO:0000256" key="1">
    <source>
        <dbReference type="SAM" id="Phobius"/>
    </source>
</evidence>
<keyword evidence="1" id="KW-0472">Membrane</keyword>
<feature type="transmembrane region" description="Helical" evidence="1">
    <location>
        <begin position="59"/>
        <end position="79"/>
    </location>
</feature>
<dbReference type="Proteomes" id="UP001521181">
    <property type="component" value="Unassembled WGS sequence"/>
</dbReference>
<accession>A0ABS8YYF3</accession>
<evidence type="ECO:0008006" key="4">
    <source>
        <dbReference type="Google" id="ProtNLM"/>
    </source>
</evidence>
<organism evidence="2 3">
    <name type="scientific">Rhodobacter flavimaris</name>
    <dbReference type="NCBI Taxonomy" id="2907145"/>
    <lineage>
        <taxon>Bacteria</taxon>
        <taxon>Pseudomonadati</taxon>
        <taxon>Pseudomonadota</taxon>
        <taxon>Alphaproteobacteria</taxon>
        <taxon>Rhodobacterales</taxon>
        <taxon>Rhodobacter group</taxon>
        <taxon>Rhodobacter</taxon>
    </lineage>
</organism>
<evidence type="ECO:0000313" key="2">
    <source>
        <dbReference type="EMBL" id="MCE5973791.1"/>
    </source>
</evidence>
<evidence type="ECO:0000313" key="3">
    <source>
        <dbReference type="Proteomes" id="UP001521181"/>
    </source>
</evidence>
<name>A0ABS8YYF3_9RHOB</name>
<protein>
    <recommendedName>
        <fullName evidence="4">NnrT protein</fullName>
    </recommendedName>
</protein>
<feature type="transmembrane region" description="Helical" evidence="1">
    <location>
        <begin position="26"/>
        <end position="47"/>
    </location>
</feature>
<dbReference type="EMBL" id="JAJUOS010000006">
    <property type="protein sequence ID" value="MCE5973791.1"/>
    <property type="molecule type" value="Genomic_DNA"/>
</dbReference>
<keyword evidence="1" id="KW-0812">Transmembrane</keyword>
<sequence length="90" mass="9693">MSGTRSASKPEPATEPAGPRLSRLAILLYPFTAGAVAINLFLLGLMWQRLGLPAIPPMTALWLSIPLGVPATWLAAKWVKSLIDEAEGRR</sequence>